<gene>
    <name evidence="2" type="ORF">ASPCAL14889</name>
</gene>
<dbReference type="EMBL" id="CDMC01000031">
    <property type="protein sequence ID" value="CEL11793.1"/>
    <property type="molecule type" value="Genomic_DNA"/>
</dbReference>
<feature type="compositionally biased region" description="Polar residues" evidence="1">
    <location>
        <begin position="16"/>
        <end position="25"/>
    </location>
</feature>
<name>A0A0U5GH82_ASPCI</name>
<keyword evidence="3" id="KW-1185">Reference proteome</keyword>
<evidence type="ECO:0000313" key="2">
    <source>
        <dbReference type="EMBL" id="CEL11793.1"/>
    </source>
</evidence>
<sequence>MASPRGRRRRSSLPPNQDQIVTLNPASPDLNPIEHAWMRLKETIYQLDPHIESYRGTKEEIRRYFKGLIEQVWIEISQDYFDNLIESMPRRVEAVIAAQGWYTKY</sequence>
<dbReference type="InterPro" id="IPR036397">
    <property type="entry name" value="RNaseH_sf"/>
</dbReference>
<proteinExistence type="predicted"/>
<protein>
    <recommendedName>
        <fullName evidence="4">Tc1-like transposase DDE domain-containing protein</fullName>
    </recommendedName>
</protein>
<feature type="region of interest" description="Disordered" evidence="1">
    <location>
        <begin position="1"/>
        <end position="27"/>
    </location>
</feature>
<reference evidence="3" key="1">
    <citation type="journal article" date="2016" name="Genome Announc.">
        <title>Draft genome sequences of fungus Aspergillus calidoustus.</title>
        <authorList>
            <person name="Horn F."/>
            <person name="Linde J."/>
            <person name="Mattern D.J."/>
            <person name="Walther G."/>
            <person name="Guthke R."/>
            <person name="Scherlach K."/>
            <person name="Martin K."/>
            <person name="Brakhage A.A."/>
            <person name="Petzke L."/>
            <person name="Valiante V."/>
        </authorList>
    </citation>
    <scope>NUCLEOTIDE SEQUENCE [LARGE SCALE GENOMIC DNA]</scope>
    <source>
        <strain evidence="3">SF006504</strain>
    </source>
</reference>
<dbReference type="Gene3D" id="3.30.420.10">
    <property type="entry name" value="Ribonuclease H-like superfamily/Ribonuclease H"/>
    <property type="match status" value="1"/>
</dbReference>
<evidence type="ECO:0008006" key="4">
    <source>
        <dbReference type="Google" id="ProtNLM"/>
    </source>
</evidence>
<dbReference type="OMA" id="WEAFENG"/>
<dbReference type="GO" id="GO:0003676">
    <property type="term" value="F:nucleic acid binding"/>
    <property type="evidence" value="ECO:0007669"/>
    <property type="project" value="InterPro"/>
</dbReference>
<accession>A0A0U5GH82</accession>
<feature type="compositionally biased region" description="Basic residues" evidence="1">
    <location>
        <begin position="1"/>
        <end position="11"/>
    </location>
</feature>
<organism evidence="2 3">
    <name type="scientific">Aspergillus calidoustus</name>
    <dbReference type="NCBI Taxonomy" id="454130"/>
    <lineage>
        <taxon>Eukaryota</taxon>
        <taxon>Fungi</taxon>
        <taxon>Dikarya</taxon>
        <taxon>Ascomycota</taxon>
        <taxon>Pezizomycotina</taxon>
        <taxon>Eurotiomycetes</taxon>
        <taxon>Eurotiomycetidae</taxon>
        <taxon>Eurotiales</taxon>
        <taxon>Aspergillaceae</taxon>
        <taxon>Aspergillus</taxon>
        <taxon>Aspergillus subgen. Nidulantes</taxon>
    </lineage>
</organism>
<dbReference type="OrthoDB" id="4737581at2759"/>
<evidence type="ECO:0000313" key="3">
    <source>
        <dbReference type="Proteomes" id="UP000054771"/>
    </source>
</evidence>
<dbReference type="AlphaFoldDB" id="A0A0U5GH82"/>
<dbReference type="STRING" id="454130.A0A0U5GH82"/>
<dbReference type="Proteomes" id="UP000054771">
    <property type="component" value="Unassembled WGS sequence"/>
</dbReference>
<evidence type="ECO:0000256" key="1">
    <source>
        <dbReference type="SAM" id="MobiDB-lite"/>
    </source>
</evidence>